<dbReference type="PANTHER" id="PTHR42748:SF7">
    <property type="entry name" value="NMRA LIKE REDOX SENSOR 1-RELATED"/>
    <property type="match status" value="1"/>
</dbReference>
<dbReference type="STRING" id="454130.A0A0U5GVF7"/>
<keyword evidence="2" id="KW-0521">NADP</keyword>
<name>A0A0U5GVF7_ASPCI</name>
<dbReference type="OrthoDB" id="9997102at2759"/>
<dbReference type="EMBL" id="CDMC01000007">
    <property type="protein sequence ID" value="CEN62667.1"/>
    <property type="molecule type" value="Genomic_DNA"/>
</dbReference>
<dbReference type="FunFam" id="3.40.50.720:FF:000528">
    <property type="entry name" value="Nucleoside-diphosphate-sugar epimerase family protein"/>
    <property type="match status" value="1"/>
</dbReference>
<gene>
    <name evidence="4" type="ORF">ASPCAL09299</name>
</gene>
<dbReference type="InterPro" id="IPR051164">
    <property type="entry name" value="NmrA-like_oxidored"/>
</dbReference>
<dbReference type="PANTHER" id="PTHR42748">
    <property type="entry name" value="NITROGEN METABOLITE REPRESSION PROTEIN NMRA FAMILY MEMBER"/>
    <property type="match status" value="1"/>
</dbReference>
<evidence type="ECO:0000256" key="1">
    <source>
        <dbReference type="ARBA" id="ARBA00006328"/>
    </source>
</evidence>
<evidence type="ECO:0000259" key="3">
    <source>
        <dbReference type="Pfam" id="PF05368"/>
    </source>
</evidence>
<feature type="domain" description="NmrA-like" evidence="3">
    <location>
        <begin position="1"/>
        <end position="276"/>
    </location>
</feature>
<protein>
    <recommendedName>
        <fullName evidence="3">NmrA-like domain-containing protein</fullName>
    </recommendedName>
</protein>
<comment type="similarity">
    <text evidence="1">Belongs to the NmrA-type oxidoreductase family.</text>
</comment>
<dbReference type="Pfam" id="PF05368">
    <property type="entry name" value="NmrA"/>
    <property type="match status" value="1"/>
</dbReference>
<dbReference type="GO" id="GO:0005634">
    <property type="term" value="C:nucleus"/>
    <property type="evidence" value="ECO:0007669"/>
    <property type="project" value="TreeGrafter"/>
</dbReference>
<dbReference type="InterPro" id="IPR036291">
    <property type="entry name" value="NAD(P)-bd_dom_sf"/>
</dbReference>
<evidence type="ECO:0000313" key="4">
    <source>
        <dbReference type="EMBL" id="CEN62667.1"/>
    </source>
</evidence>
<dbReference type="SUPFAM" id="SSF51735">
    <property type="entry name" value="NAD(P)-binding Rossmann-fold domains"/>
    <property type="match status" value="1"/>
</dbReference>
<keyword evidence="5" id="KW-1185">Reference proteome</keyword>
<dbReference type="InterPro" id="IPR008030">
    <property type="entry name" value="NmrA-like"/>
</dbReference>
<dbReference type="Gene3D" id="3.90.25.10">
    <property type="entry name" value="UDP-galactose 4-epimerase, domain 1"/>
    <property type="match status" value="1"/>
</dbReference>
<dbReference type="Gene3D" id="3.40.50.720">
    <property type="entry name" value="NAD(P)-binding Rossmann-like Domain"/>
    <property type="match status" value="1"/>
</dbReference>
<proteinExistence type="inferred from homology"/>
<evidence type="ECO:0000313" key="5">
    <source>
        <dbReference type="Proteomes" id="UP000054771"/>
    </source>
</evidence>
<reference evidence="5" key="1">
    <citation type="journal article" date="2016" name="Genome Announc.">
        <title>Draft genome sequences of fungus Aspergillus calidoustus.</title>
        <authorList>
            <person name="Horn F."/>
            <person name="Linde J."/>
            <person name="Mattern D.J."/>
            <person name="Walther G."/>
            <person name="Guthke R."/>
            <person name="Scherlach K."/>
            <person name="Martin K."/>
            <person name="Brakhage A.A."/>
            <person name="Petzke L."/>
            <person name="Valiante V."/>
        </authorList>
    </citation>
    <scope>NUCLEOTIDE SEQUENCE [LARGE SCALE GENOMIC DNA]</scope>
    <source>
        <strain evidence="5">SF006504</strain>
    </source>
</reference>
<sequence>MSKAILVTGATGKQGGSVITNLLKQDADVEILAVTRDVNSASATKLAAKSPKIKLVQGNLDQVGEIFANAKKATTKPIWGVYSVQLADLSGKTDTEEKQGKALVDAALKNNVKHFVYSSVDRGNEASLNNPTYIPHFIHKHNIEHHLIDSTKGTDMQWTILRPVAFIDGLSNDFLGKVFATAWKVVLKGKPLQVVAVSDIGFFAAQAFIKPDEYREKALSIASDELTYDEFAKIFKSKTGKDVPTTFDFLARFVLWMVTDLGKMYRWFHDEGYKADLQELKRMHPGLKDFRSWLETESAWRD</sequence>
<evidence type="ECO:0000256" key="2">
    <source>
        <dbReference type="ARBA" id="ARBA00022857"/>
    </source>
</evidence>
<organism evidence="4 5">
    <name type="scientific">Aspergillus calidoustus</name>
    <dbReference type="NCBI Taxonomy" id="454130"/>
    <lineage>
        <taxon>Eukaryota</taxon>
        <taxon>Fungi</taxon>
        <taxon>Dikarya</taxon>
        <taxon>Ascomycota</taxon>
        <taxon>Pezizomycotina</taxon>
        <taxon>Eurotiomycetes</taxon>
        <taxon>Eurotiomycetidae</taxon>
        <taxon>Eurotiales</taxon>
        <taxon>Aspergillaceae</taxon>
        <taxon>Aspergillus</taxon>
        <taxon>Aspergillus subgen. Nidulantes</taxon>
    </lineage>
</organism>
<accession>A0A0U5GVF7</accession>
<dbReference type="AlphaFoldDB" id="A0A0U5GVF7"/>
<dbReference type="Proteomes" id="UP000054771">
    <property type="component" value="Unassembled WGS sequence"/>
</dbReference>
<dbReference type="OMA" id="VYPIMAM"/>